<dbReference type="Gene3D" id="4.10.1030.10">
    <property type="entry name" value="Ring Box Chain A, domain 5"/>
    <property type="match status" value="1"/>
</dbReference>
<comment type="pathway">
    <text evidence="1">Protein modification; protein ubiquitination.</text>
</comment>
<keyword evidence="10" id="KW-0436">Ligase</keyword>
<organism evidence="10 11">
    <name type="scientific">Tieghemiomyces parasiticus</name>
    <dbReference type="NCBI Taxonomy" id="78921"/>
    <lineage>
        <taxon>Eukaryota</taxon>
        <taxon>Fungi</taxon>
        <taxon>Fungi incertae sedis</taxon>
        <taxon>Zoopagomycota</taxon>
        <taxon>Kickxellomycotina</taxon>
        <taxon>Dimargaritomycetes</taxon>
        <taxon>Dimargaritales</taxon>
        <taxon>Dimargaritaceae</taxon>
        <taxon>Tieghemiomyces</taxon>
    </lineage>
</organism>
<evidence type="ECO:0000313" key="11">
    <source>
        <dbReference type="Proteomes" id="UP001150569"/>
    </source>
</evidence>
<comment type="similarity">
    <text evidence="2 7 8">Belongs to the cullin family.</text>
</comment>
<dbReference type="InterPro" id="IPR045093">
    <property type="entry name" value="Cullin"/>
</dbReference>
<evidence type="ECO:0000259" key="9">
    <source>
        <dbReference type="PROSITE" id="PS50069"/>
    </source>
</evidence>
<dbReference type="Gene3D" id="1.10.10.10">
    <property type="entry name" value="Winged helix-like DNA-binding domain superfamily/Winged helix DNA-binding domain"/>
    <property type="match status" value="2"/>
</dbReference>
<evidence type="ECO:0000256" key="3">
    <source>
        <dbReference type="ARBA" id="ARBA00022499"/>
    </source>
</evidence>
<dbReference type="InterPro" id="IPR019559">
    <property type="entry name" value="Cullin_neddylation_domain"/>
</dbReference>
<dbReference type="SUPFAM" id="SSF46785">
    <property type="entry name" value="Winged helix' DNA-binding domain"/>
    <property type="match status" value="1"/>
</dbReference>
<dbReference type="InterPro" id="IPR016159">
    <property type="entry name" value="Cullin_repeat-like_dom_sf"/>
</dbReference>
<dbReference type="GO" id="GO:0031625">
    <property type="term" value="F:ubiquitin protein ligase binding"/>
    <property type="evidence" value="ECO:0007669"/>
    <property type="project" value="InterPro"/>
</dbReference>
<comment type="caution">
    <text evidence="10">The sequence shown here is derived from an EMBL/GenBank/DDBJ whole genome shotgun (WGS) entry which is preliminary data.</text>
</comment>
<dbReference type="Pfam" id="PF10557">
    <property type="entry name" value="Cullin_Nedd8"/>
    <property type="match status" value="1"/>
</dbReference>
<dbReference type="FunFam" id="1.20.1310.10:FF:000002">
    <property type="entry name" value="cullin-3 isoform X1"/>
    <property type="match status" value="1"/>
</dbReference>
<dbReference type="InterPro" id="IPR036390">
    <property type="entry name" value="WH_DNA-bd_sf"/>
</dbReference>
<evidence type="ECO:0000256" key="5">
    <source>
        <dbReference type="ARBA" id="ARBA00022843"/>
    </source>
</evidence>
<feature type="domain" description="Cullin family profile" evidence="9">
    <location>
        <begin position="415"/>
        <end position="664"/>
    </location>
</feature>
<dbReference type="InterPro" id="IPR059120">
    <property type="entry name" value="Cullin-like_AB"/>
</dbReference>
<dbReference type="PROSITE" id="PS50069">
    <property type="entry name" value="CULLIN_2"/>
    <property type="match status" value="1"/>
</dbReference>
<dbReference type="GO" id="GO:0016874">
    <property type="term" value="F:ligase activity"/>
    <property type="evidence" value="ECO:0007669"/>
    <property type="project" value="UniProtKB-KW"/>
</dbReference>
<sequence length="804" mass="90995">MSFLRPPPARNFAETWSHLEAGLDHIFVATQNGSTYGGFMDLYTAVYNHLTQTYQTGLNTETQGTPNSPYDVMRTQTNRLGSELYGALKHYLRKRLTALAQAAALKQGTDLLAYYSQEWRAYDGSTRFIDRVFRYMNRYWVRRQREEGHADIYDVRTLCLALWAECVFTPVADRLTVAAMDLITEQRSGTVVPSDYVRDLAQSLVSVGIGDGQPDKTNYEVYKTQFERRYLDSTRTYYTDASGRYRADHSVVAYLLQVEAWLTAEETWCHEYLPSVTEQPLREALNTVLISEPVACLNAEFLPLLRMEATDDLARMFRLLVRLDKGLDPLLVPFREHVAAVGQEAVAALLASVGGTEEAVEPRAYTDTLLGVHRRFETLVNDTFQNNSAFVVELDNACTDFINRNVVCKPGGAVRSPELLARYADALLRRGAGKPPATGEVTAATGEDAGKQREARLKDLMTVFKYIDDKDVFQKYYAKMLAKRLVNGTSASEEAEGSMIVMLKVACGHEYTFKLQRMFTDINLSRELMEGFEEHTRADPPPFKFHMLVLGTAAWPLTAPTTAFRVPDDVVPAYQKFERYYDTQHSGRKLNWLFQHSKAELRMRLGVGGAGGGKAGNEYILQVSTFQMGILLLYNDRDVLTFGELQQRTDLTPETLRNALAHLVKSRLLLASEASRAPTSVEDVEDSGGVDLDAGRRYTLNREVRFKKVRVNLNLPVKSEQRQETEATNKNIAEDRKMLIQAAIVRIMKAKQSLEHVELMNEVIAELKSRYRPSIPEIKKGIDVMLEREYIERGDKTNVLKYVA</sequence>
<dbReference type="PANTHER" id="PTHR11932">
    <property type="entry name" value="CULLIN"/>
    <property type="match status" value="1"/>
</dbReference>
<evidence type="ECO:0000256" key="6">
    <source>
        <dbReference type="ARBA" id="ARBA00040451"/>
    </source>
</evidence>
<evidence type="ECO:0000256" key="1">
    <source>
        <dbReference type="ARBA" id="ARBA00004906"/>
    </source>
</evidence>
<keyword evidence="4" id="KW-0833">Ubl conjugation pathway</keyword>
<dbReference type="InterPro" id="IPR036388">
    <property type="entry name" value="WH-like_DNA-bd_sf"/>
</dbReference>
<evidence type="ECO:0000313" key="10">
    <source>
        <dbReference type="EMBL" id="KAJ1923984.1"/>
    </source>
</evidence>
<dbReference type="OrthoDB" id="27073at2759"/>
<dbReference type="InterPro" id="IPR036317">
    <property type="entry name" value="Cullin_homology_sf"/>
</dbReference>
<dbReference type="AlphaFoldDB" id="A0A9W8DT02"/>
<dbReference type="FunFam" id="1.20.1310.10:FF:000014">
    <property type="entry name" value="Cullin 5"/>
    <property type="match status" value="1"/>
</dbReference>
<keyword evidence="3" id="KW-1017">Isopeptide bond</keyword>
<dbReference type="EMBL" id="JANBPT010000300">
    <property type="protein sequence ID" value="KAJ1923984.1"/>
    <property type="molecule type" value="Genomic_DNA"/>
</dbReference>
<evidence type="ECO:0000256" key="7">
    <source>
        <dbReference type="PROSITE-ProRule" id="PRU00330"/>
    </source>
</evidence>
<dbReference type="SMART" id="SM00182">
    <property type="entry name" value="CULLIN"/>
    <property type="match status" value="1"/>
</dbReference>
<protein>
    <recommendedName>
        <fullName evidence="6">Cullin-5</fullName>
    </recommendedName>
</protein>
<dbReference type="Pfam" id="PF26557">
    <property type="entry name" value="Cullin_AB"/>
    <property type="match status" value="1"/>
</dbReference>
<proteinExistence type="inferred from homology"/>
<dbReference type="Pfam" id="PF00888">
    <property type="entry name" value="Cullin"/>
    <property type="match status" value="1"/>
</dbReference>
<dbReference type="SUPFAM" id="SSF74788">
    <property type="entry name" value="Cullin repeat-like"/>
    <property type="match status" value="1"/>
</dbReference>
<name>A0A9W8DT02_9FUNG</name>
<evidence type="ECO:0000256" key="4">
    <source>
        <dbReference type="ARBA" id="ARBA00022786"/>
    </source>
</evidence>
<dbReference type="InterPro" id="IPR016158">
    <property type="entry name" value="Cullin_homology"/>
</dbReference>
<keyword evidence="5" id="KW-0832">Ubl conjugation</keyword>
<dbReference type="Proteomes" id="UP001150569">
    <property type="component" value="Unassembled WGS sequence"/>
</dbReference>
<dbReference type="Gene3D" id="1.20.1310.10">
    <property type="entry name" value="Cullin Repeats"/>
    <property type="match status" value="4"/>
</dbReference>
<dbReference type="SUPFAM" id="SSF75632">
    <property type="entry name" value="Cullin homology domain"/>
    <property type="match status" value="1"/>
</dbReference>
<dbReference type="FunFam" id="1.10.10.10:FF:000014">
    <property type="entry name" value="Cullin 1"/>
    <property type="match status" value="1"/>
</dbReference>
<gene>
    <name evidence="10" type="primary">CDC53_1</name>
    <name evidence="10" type="ORF">IWQ60_005520</name>
</gene>
<dbReference type="GO" id="GO:0006511">
    <property type="term" value="P:ubiquitin-dependent protein catabolic process"/>
    <property type="evidence" value="ECO:0007669"/>
    <property type="project" value="InterPro"/>
</dbReference>
<dbReference type="InterPro" id="IPR001373">
    <property type="entry name" value="Cullin_N"/>
</dbReference>
<keyword evidence="11" id="KW-1185">Reference proteome</keyword>
<dbReference type="SMART" id="SM00884">
    <property type="entry name" value="Cullin_Nedd8"/>
    <property type="match status" value="1"/>
</dbReference>
<accession>A0A9W8DT02</accession>
<reference evidence="10" key="1">
    <citation type="submission" date="2022-07" db="EMBL/GenBank/DDBJ databases">
        <title>Phylogenomic reconstructions and comparative analyses of Kickxellomycotina fungi.</title>
        <authorList>
            <person name="Reynolds N.K."/>
            <person name="Stajich J.E."/>
            <person name="Barry K."/>
            <person name="Grigoriev I.V."/>
            <person name="Crous P."/>
            <person name="Smith M.E."/>
        </authorList>
    </citation>
    <scope>NUCLEOTIDE SEQUENCE</scope>
    <source>
        <strain evidence="10">RSA 861</strain>
    </source>
</reference>
<evidence type="ECO:0000256" key="8">
    <source>
        <dbReference type="RuleBase" id="RU003829"/>
    </source>
</evidence>
<evidence type="ECO:0000256" key="2">
    <source>
        <dbReference type="ARBA" id="ARBA00006019"/>
    </source>
</evidence>